<dbReference type="Gene3D" id="3.40.50.10330">
    <property type="entry name" value="Probable inorganic polyphosphate/atp-NAD kinase, domain 1"/>
    <property type="match status" value="1"/>
</dbReference>
<keyword evidence="3" id="KW-0521">NADP</keyword>
<evidence type="ECO:0000313" key="5">
    <source>
        <dbReference type="EMBL" id="CUV10366.1"/>
    </source>
</evidence>
<dbReference type="Gene3D" id="2.60.200.30">
    <property type="entry name" value="Probable inorganic polyphosphate/atp-NAD kinase, domain 2"/>
    <property type="match status" value="1"/>
</dbReference>
<dbReference type="Pfam" id="PF20143">
    <property type="entry name" value="NAD_kinase_C"/>
    <property type="match status" value="1"/>
</dbReference>
<dbReference type="InterPro" id="IPR017438">
    <property type="entry name" value="ATP-NAD_kinase_N"/>
</dbReference>
<accession>A0A160VHP7</accession>
<dbReference type="GO" id="GO:0019674">
    <property type="term" value="P:NAD+ metabolic process"/>
    <property type="evidence" value="ECO:0007669"/>
    <property type="project" value="InterPro"/>
</dbReference>
<dbReference type="EC" id="2.7.1.23" evidence="5"/>
<reference evidence="5" key="1">
    <citation type="submission" date="2015-10" db="EMBL/GenBank/DDBJ databases">
        <authorList>
            <person name="Gilbert D.G."/>
        </authorList>
    </citation>
    <scope>NUCLEOTIDE SEQUENCE</scope>
</reference>
<organism evidence="5">
    <name type="scientific">hydrothermal vent metagenome</name>
    <dbReference type="NCBI Taxonomy" id="652676"/>
    <lineage>
        <taxon>unclassified sequences</taxon>
        <taxon>metagenomes</taxon>
        <taxon>ecological metagenomes</taxon>
    </lineage>
</organism>
<keyword evidence="2 5" id="KW-0418">Kinase</keyword>
<dbReference type="InterPro" id="IPR016064">
    <property type="entry name" value="NAD/diacylglycerol_kinase_sf"/>
</dbReference>
<protein>
    <submittedName>
        <fullName evidence="5">NAD kinase</fullName>
        <ecNumber evidence="5">2.7.1.23</ecNumber>
    </submittedName>
</protein>
<dbReference type="InterPro" id="IPR002504">
    <property type="entry name" value="NADK"/>
</dbReference>
<dbReference type="EMBL" id="FAXC01000405">
    <property type="protein sequence ID" value="CUV10366.1"/>
    <property type="molecule type" value="Genomic_DNA"/>
</dbReference>
<dbReference type="SUPFAM" id="SSF111331">
    <property type="entry name" value="NAD kinase/diacylglycerol kinase-like"/>
    <property type="match status" value="1"/>
</dbReference>
<dbReference type="GO" id="GO:0006741">
    <property type="term" value="P:NADP+ biosynthetic process"/>
    <property type="evidence" value="ECO:0007669"/>
    <property type="project" value="InterPro"/>
</dbReference>
<proteinExistence type="inferred from homology"/>
<dbReference type="InterPro" id="IPR017437">
    <property type="entry name" value="ATP-NAD_kinase_PpnK-typ_C"/>
</dbReference>
<gene>
    <name evidence="5" type="ORF">MGWOODY_Mmi2206</name>
</gene>
<evidence type="ECO:0000256" key="2">
    <source>
        <dbReference type="ARBA" id="ARBA00022777"/>
    </source>
</evidence>
<keyword evidence="4" id="KW-0520">NAD</keyword>
<dbReference type="GO" id="GO:0003951">
    <property type="term" value="F:NAD+ kinase activity"/>
    <property type="evidence" value="ECO:0007669"/>
    <property type="project" value="UniProtKB-EC"/>
</dbReference>
<keyword evidence="1 5" id="KW-0808">Transferase</keyword>
<dbReference type="PANTHER" id="PTHR20275">
    <property type="entry name" value="NAD KINASE"/>
    <property type="match status" value="1"/>
</dbReference>
<evidence type="ECO:0000256" key="1">
    <source>
        <dbReference type="ARBA" id="ARBA00022679"/>
    </source>
</evidence>
<dbReference type="AlphaFoldDB" id="A0A160VHP7"/>
<evidence type="ECO:0000256" key="3">
    <source>
        <dbReference type="ARBA" id="ARBA00022857"/>
    </source>
</evidence>
<evidence type="ECO:0000256" key="4">
    <source>
        <dbReference type="ARBA" id="ARBA00023027"/>
    </source>
</evidence>
<name>A0A160VHP7_9ZZZZ</name>
<dbReference type="HAMAP" id="MF_00361">
    <property type="entry name" value="NAD_kinase"/>
    <property type="match status" value="1"/>
</dbReference>
<dbReference type="Pfam" id="PF01513">
    <property type="entry name" value="NAD_kinase"/>
    <property type="match status" value="1"/>
</dbReference>
<dbReference type="PANTHER" id="PTHR20275:SF0">
    <property type="entry name" value="NAD KINASE"/>
    <property type="match status" value="1"/>
</dbReference>
<sequence length="294" mass="32243">MNKTTSFGIWANTDKPAFWKVLPDIVSWAKDRGIDLHITTRIESQLKDLDLDYHLIESADDFAKLDFILTLGGDGTILSLARAVGDHGTPILGIHLGELGFLAEVVLEDMFPRLDAVAAGDYNIQKRMVIKCIVKNGNEPQIFYALNDIVVDRGKSHRLLNCELLANDDFVAKYNADGLIVATPTGSTAYSLASGGPIVIPTFGSMVVTPICPHTLTLRPIVFPDDQILEISFPVDGGEEMALAIDGQVNEYLKSTAKVVIQKATFKINMVNFTDSNYFNTLRTKLGWGVRGVD</sequence>